<name>A0AAD9G3V4_9STRA</name>
<keyword evidence="2" id="KW-1185">Reference proteome</keyword>
<evidence type="ECO:0000313" key="1">
    <source>
        <dbReference type="EMBL" id="KAK1931666.1"/>
    </source>
</evidence>
<comment type="caution">
    <text evidence="1">The sequence shown here is derived from an EMBL/GenBank/DDBJ whole genome shotgun (WGS) entry which is preliminary data.</text>
</comment>
<proteinExistence type="predicted"/>
<sequence length="68" mass="7263">MVKSTTCAVHCKQLAELYPSVALVVLFLVREGSHARSCSEDTLVLALRSGVGPKLTFTSTETSAIPIE</sequence>
<gene>
    <name evidence="1" type="ORF">P3T76_012995</name>
</gene>
<dbReference type="EMBL" id="JASMQC010000033">
    <property type="protein sequence ID" value="KAK1931666.1"/>
    <property type="molecule type" value="Genomic_DNA"/>
</dbReference>
<dbReference type="Proteomes" id="UP001259832">
    <property type="component" value="Unassembled WGS sequence"/>
</dbReference>
<evidence type="ECO:0000313" key="2">
    <source>
        <dbReference type="Proteomes" id="UP001259832"/>
    </source>
</evidence>
<reference evidence="1" key="1">
    <citation type="submission" date="2023-08" db="EMBL/GenBank/DDBJ databases">
        <title>Reference Genome Resource for the Citrus Pathogen Phytophthora citrophthora.</title>
        <authorList>
            <person name="Moller H."/>
            <person name="Coetzee B."/>
            <person name="Rose L.J."/>
            <person name="Van Niekerk J.M."/>
        </authorList>
    </citation>
    <scope>NUCLEOTIDE SEQUENCE</scope>
    <source>
        <strain evidence="1">STE-U-9442</strain>
    </source>
</reference>
<protein>
    <submittedName>
        <fullName evidence="1">Uncharacterized protein</fullName>
    </submittedName>
</protein>
<accession>A0AAD9G3V4</accession>
<dbReference type="AlphaFoldDB" id="A0AAD9G3V4"/>
<organism evidence="1 2">
    <name type="scientific">Phytophthora citrophthora</name>
    <dbReference type="NCBI Taxonomy" id="4793"/>
    <lineage>
        <taxon>Eukaryota</taxon>
        <taxon>Sar</taxon>
        <taxon>Stramenopiles</taxon>
        <taxon>Oomycota</taxon>
        <taxon>Peronosporomycetes</taxon>
        <taxon>Peronosporales</taxon>
        <taxon>Peronosporaceae</taxon>
        <taxon>Phytophthora</taxon>
    </lineage>
</organism>